<sequence length="313" mass="32210">MIEAAVRYQTAGDGWIKRVVIGGGLAFLAFFVFLPIFTVYGYVLEVIRNVLRGEDEVPPSWSEYDIVDLSVNGAKAFVILFAYGIVVGLVSFVPLAVVSGLGLLLGSWSITVLGTLLGGAIYVVGALVLGVVTPVAVGNFVVEDDIGAGFDVEVLRRVGTNRAMLKAAAFAILVNIGVSIVSFVLSVTVVGAPVAFVVSFIGLSAVAYIWAKGFADAYEQVYGELPSIPDGPTKAGAVGASADTSAGESTAANGGTATTDLWDDDATTAAGTPEETARSSAEMDDADGDTGDADSDSSTDAESADGDAENRWD</sequence>
<evidence type="ECO:0000313" key="4">
    <source>
        <dbReference type="Proteomes" id="UP001259659"/>
    </source>
</evidence>
<keyword evidence="2" id="KW-0472">Membrane</keyword>
<accession>A0ABU2FBJ6</accession>
<keyword evidence="2" id="KW-0812">Transmembrane</keyword>
<feature type="transmembrane region" description="Helical" evidence="2">
    <location>
        <begin position="80"/>
        <end position="108"/>
    </location>
</feature>
<feature type="transmembrane region" description="Helical" evidence="2">
    <location>
        <begin position="120"/>
        <end position="142"/>
    </location>
</feature>
<keyword evidence="2" id="KW-1133">Transmembrane helix</keyword>
<dbReference type="EMBL" id="JAMQON010000002">
    <property type="protein sequence ID" value="MDS0259614.1"/>
    <property type="molecule type" value="Genomic_DNA"/>
</dbReference>
<proteinExistence type="predicted"/>
<organism evidence="3 4">
    <name type="scientific">Haloarcula saliterrae</name>
    <dbReference type="NCBI Taxonomy" id="2950534"/>
    <lineage>
        <taxon>Archaea</taxon>
        <taxon>Methanobacteriati</taxon>
        <taxon>Methanobacteriota</taxon>
        <taxon>Stenosarchaea group</taxon>
        <taxon>Halobacteria</taxon>
        <taxon>Halobacteriales</taxon>
        <taxon>Haloarculaceae</taxon>
        <taxon>Haloarcula</taxon>
    </lineage>
</organism>
<gene>
    <name evidence="3" type="ORF">NDI56_09445</name>
</gene>
<evidence type="ECO:0000256" key="2">
    <source>
        <dbReference type="SAM" id="Phobius"/>
    </source>
</evidence>
<name>A0ABU2FBJ6_9EURY</name>
<reference evidence="3 4" key="1">
    <citation type="submission" date="2022-06" db="EMBL/GenBank/DDBJ databases">
        <title>Haloarcula sp. a new haloarchaeum isolate from saline soil.</title>
        <authorList>
            <person name="Strakova D."/>
            <person name="Galisteo C."/>
            <person name="Sanchez-Porro C."/>
            <person name="Ventosa A."/>
        </authorList>
    </citation>
    <scope>NUCLEOTIDE SEQUENCE [LARGE SCALE GENOMIC DNA]</scope>
    <source>
        <strain evidence="3 4">S1CR25-12</strain>
    </source>
</reference>
<dbReference type="InterPro" id="IPR025098">
    <property type="entry name" value="DUF4013"/>
</dbReference>
<dbReference type="Proteomes" id="UP001259659">
    <property type="component" value="Unassembled WGS sequence"/>
</dbReference>
<feature type="transmembrane region" description="Helical" evidence="2">
    <location>
        <begin position="163"/>
        <end position="185"/>
    </location>
</feature>
<dbReference type="Pfam" id="PF13197">
    <property type="entry name" value="DUF4013"/>
    <property type="match status" value="1"/>
</dbReference>
<feature type="transmembrane region" description="Helical" evidence="2">
    <location>
        <begin position="20"/>
        <end position="43"/>
    </location>
</feature>
<protein>
    <submittedName>
        <fullName evidence="3">DUF4013 domain-containing protein</fullName>
    </submittedName>
</protein>
<dbReference type="RefSeq" id="WP_310919227.1">
    <property type="nucleotide sequence ID" value="NZ_JAMQON010000002.1"/>
</dbReference>
<feature type="compositionally biased region" description="Acidic residues" evidence="1">
    <location>
        <begin position="282"/>
        <end position="307"/>
    </location>
</feature>
<feature type="region of interest" description="Disordered" evidence="1">
    <location>
        <begin position="234"/>
        <end position="313"/>
    </location>
</feature>
<feature type="compositionally biased region" description="Polar residues" evidence="1">
    <location>
        <begin position="242"/>
        <end position="253"/>
    </location>
</feature>
<evidence type="ECO:0000256" key="1">
    <source>
        <dbReference type="SAM" id="MobiDB-lite"/>
    </source>
</evidence>
<evidence type="ECO:0000313" key="3">
    <source>
        <dbReference type="EMBL" id="MDS0259614.1"/>
    </source>
</evidence>
<feature type="transmembrane region" description="Helical" evidence="2">
    <location>
        <begin position="191"/>
        <end position="211"/>
    </location>
</feature>
<keyword evidence="4" id="KW-1185">Reference proteome</keyword>
<comment type="caution">
    <text evidence="3">The sequence shown here is derived from an EMBL/GenBank/DDBJ whole genome shotgun (WGS) entry which is preliminary data.</text>
</comment>